<dbReference type="AlphaFoldDB" id="A0A151ZB51"/>
<feature type="binding site" evidence="4">
    <location>
        <position position="155"/>
    </location>
    <ligand>
        <name>substrate</name>
    </ligand>
</feature>
<accession>A0A151ZB51</accession>
<evidence type="ECO:0000256" key="2">
    <source>
        <dbReference type="ARBA" id="ARBA00022723"/>
    </source>
</evidence>
<dbReference type="OMA" id="AWLFCPA"/>
<keyword evidence="3 5" id="KW-0460">Magnesium</keyword>
<dbReference type="PIRSF" id="PIRSF015582">
    <property type="entry name" value="Cit_lyase_B"/>
    <property type="match status" value="1"/>
</dbReference>
<gene>
    <name evidence="7" type="ORF">DLAC_08089</name>
</gene>
<dbReference type="InterPro" id="IPR040442">
    <property type="entry name" value="Pyrv_kinase-like_dom_sf"/>
</dbReference>
<dbReference type="InterPro" id="IPR040186">
    <property type="entry name" value="Citramalyl-CoA_lyase"/>
</dbReference>
<keyword evidence="8" id="KW-1185">Reference proteome</keyword>
<evidence type="ECO:0000313" key="8">
    <source>
        <dbReference type="Proteomes" id="UP000076078"/>
    </source>
</evidence>
<evidence type="ECO:0000256" key="4">
    <source>
        <dbReference type="PIRSR" id="PIRSR015582-1"/>
    </source>
</evidence>
<evidence type="ECO:0000256" key="3">
    <source>
        <dbReference type="ARBA" id="ARBA00022842"/>
    </source>
</evidence>
<dbReference type="InterPro" id="IPR005000">
    <property type="entry name" value="Aldolase/citrate-lyase_domain"/>
</dbReference>
<keyword evidence="7" id="KW-0456">Lyase</keyword>
<feature type="binding site" evidence="4">
    <location>
        <position position="95"/>
    </location>
    <ligand>
        <name>substrate</name>
    </ligand>
</feature>
<name>A0A151ZB51_TIELA</name>
<feature type="domain" description="HpcH/HpaI aldolase/citrate lyase" evidence="6">
    <location>
        <begin position="34"/>
        <end position="258"/>
    </location>
</feature>
<dbReference type="GO" id="GO:0047777">
    <property type="term" value="F:(S)-citramalyl-CoA lyase activity"/>
    <property type="evidence" value="ECO:0007669"/>
    <property type="project" value="TreeGrafter"/>
</dbReference>
<dbReference type="SUPFAM" id="SSF51621">
    <property type="entry name" value="Phosphoenolpyruvate/pyruvate domain"/>
    <property type="match status" value="1"/>
</dbReference>
<dbReference type="FunCoup" id="A0A151ZB51">
    <property type="interactions" value="88"/>
</dbReference>
<dbReference type="InParanoid" id="A0A151ZB51"/>
<proteinExistence type="predicted"/>
<keyword evidence="2 5" id="KW-0479">Metal-binding</keyword>
<dbReference type="GO" id="GO:0046872">
    <property type="term" value="F:metal ion binding"/>
    <property type="evidence" value="ECO:0007669"/>
    <property type="project" value="UniProtKB-KW"/>
</dbReference>
<dbReference type="InterPro" id="IPR015813">
    <property type="entry name" value="Pyrv/PenolPyrv_kinase-like_dom"/>
</dbReference>
<evidence type="ECO:0000259" key="6">
    <source>
        <dbReference type="Pfam" id="PF03328"/>
    </source>
</evidence>
<dbReference type="OrthoDB" id="1773at2759"/>
<dbReference type="Proteomes" id="UP000076078">
    <property type="component" value="Unassembled WGS sequence"/>
</dbReference>
<dbReference type="EMBL" id="LODT01000035">
    <property type="protein sequence ID" value="KYQ91177.1"/>
    <property type="molecule type" value="Genomic_DNA"/>
</dbReference>
<feature type="binding site" evidence="5">
    <location>
        <position position="155"/>
    </location>
    <ligand>
        <name>Mg(2+)</name>
        <dbReference type="ChEBI" id="CHEBI:18420"/>
    </ligand>
</feature>
<comment type="cofactor">
    <cofactor evidence="1">
        <name>Mg(2+)</name>
        <dbReference type="ChEBI" id="CHEBI:18420"/>
    </cofactor>
</comment>
<dbReference type="Pfam" id="PF03328">
    <property type="entry name" value="HpcH_HpaI"/>
    <property type="match status" value="1"/>
</dbReference>
<reference evidence="7 8" key="1">
    <citation type="submission" date="2015-12" db="EMBL/GenBank/DDBJ databases">
        <title>Dictyostelia acquired genes for synthesis and detection of signals that induce cell-type specialization by lateral gene transfer from prokaryotes.</title>
        <authorList>
            <person name="Gloeckner G."/>
            <person name="Schaap P."/>
        </authorList>
    </citation>
    <scope>NUCLEOTIDE SEQUENCE [LARGE SCALE GENOMIC DNA]</scope>
    <source>
        <strain evidence="7 8">TK</strain>
    </source>
</reference>
<sequence>MFTKSCKFLFANISKPNIKSLSSNIYDKPLRRVLFNVPGSDQRKIDKAVTLKDHIDCIVLDIEDGVAINRKQEARDLIKKSVVEQSFGTSELLVRVNSVDSGLLEEDIEMLSQCYTYIDGIVIPKVDHPDHLKYISTLLQNKAPGNKLKFLASIESARAVVSLKDIICYSETTSAVIPYQLEALIFASEDYCADTGITRTPTANELLYARSAIVNHSIAYGLQAIDMVCINYKDQEALKKETREGIQMGFHGKQAIHPNQIDIIRDSFRPSKEKFEFASKIIEQNDIHQALGKGAFEVDGKMIDMPMVKWAKNILSIESFYPPRQEDQ</sequence>
<dbReference type="PANTHER" id="PTHR11105:SF0">
    <property type="entry name" value="CITRAMALYL-COA LYASE, MITOCHONDRIAL"/>
    <property type="match status" value="1"/>
</dbReference>
<feature type="binding site" evidence="5">
    <location>
        <position position="190"/>
    </location>
    <ligand>
        <name>Mg(2+)</name>
        <dbReference type="ChEBI" id="CHEBI:18420"/>
    </ligand>
</feature>
<protein>
    <submittedName>
        <fullName evidence="7">Citrate lyase subunit beta-like protein</fullName>
    </submittedName>
</protein>
<comment type="caution">
    <text evidence="7">The sequence shown here is derived from an EMBL/GenBank/DDBJ whole genome shotgun (WGS) entry which is preliminary data.</text>
</comment>
<dbReference type="PANTHER" id="PTHR11105">
    <property type="entry name" value="CITRATE LYASE SUBUNIT BETA-RELATED"/>
    <property type="match status" value="1"/>
</dbReference>
<dbReference type="Gene3D" id="3.20.20.60">
    <property type="entry name" value="Phosphoenolpyruvate-binding domains"/>
    <property type="match status" value="1"/>
</dbReference>
<evidence type="ECO:0000313" key="7">
    <source>
        <dbReference type="EMBL" id="KYQ91177.1"/>
    </source>
</evidence>
<evidence type="ECO:0000256" key="1">
    <source>
        <dbReference type="ARBA" id="ARBA00001946"/>
    </source>
</evidence>
<evidence type="ECO:0000256" key="5">
    <source>
        <dbReference type="PIRSR" id="PIRSR015582-2"/>
    </source>
</evidence>
<dbReference type="GO" id="GO:0106064">
    <property type="term" value="P:regulation of cobalamin metabolic process"/>
    <property type="evidence" value="ECO:0007669"/>
    <property type="project" value="TreeGrafter"/>
</dbReference>
<dbReference type="InterPro" id="IPR011206">
    <property type="entry name" value="Citrate_lyase_beta/mcl1/mcl2"/>
</dbReference>
<organism evidence="7 8">
    <name type="scientific">Tieghemostelium lacteum</name>
    <name type="common">Slime mold</name>
    <name type="synonym">Dictyostelium lacteum</name>
    <dbReference type="NCBI Taxonomy" id="361077"/>
    <lineage>
        <taxon>Eukaryota</taxon>
        <taxon>Amoebozoa</taxon>
        <taxon>Evosea</taxon>
        <taxon>Eumycetozoa</taxon>
        <taxon>Dictyostelia</taxon>
        <taxon>Dictyosteliales</taxon>
        <taxon>Raperosteliaceae</taxon>
        <taxon>Tieghemostelium</taxon>
    </lineage>
</organism>
<dbReference type="STRING" id="361077.A0A151ZB51"/>